<reference evidence="4 5" key="1">
    <citation type="journal article" date="2013" name="Genome Announc.">
        <title>Draft Genome Sequence of Pseudomonas fluorescens LMG 5329, a White Line-Inducing Principle-Producing Bioindicator for the Mushroom Pathogen Pseudomonas tolaasii.</title>
        <authorList>
            <person name="Ghequire M.G."/>
            <person name="Rokni-Zadeh H."/>
            <person name="Zarrineh P."/>
            <person name="De Mot R."/>
        </authorList>
    </citation>
    <scope>NUCLEOTIDE SEQUENCE [LARGE SCALE GENOMIC DNA]</scope>
    <source>
        <strain evidence="4 5">LMG 5329</strain>
    </source>
</reference>
<dbReference type="InterPro" id="IPR028098">
    <property type="entry name" value="Glyco_trans_4-like_N"/>
</dbReference>
<name>A0A0A1Z1V8_PSEFL</name>
<dbReference type="Proteomes" id="UP000030060">
    <property type="component" value="Unassembled WGS sequence"/>
</dbReference>
<dbReference type="AlphaFoldDB" id="A0A0A1Z1V8"/>
<dbReference type="GO" id="GO:0016757">
    <property type="term" value="F:glycosyltransferase activity"/>
    <property type="evidence" value="ECO:0007669"/>
    <property type="project" value="InterPro"/>
</dbReference>
<organism evidence="4 5">
    <name type="scientific">Pseudomonas fluorescens LMG 5329</name>
    <dbReference type="NCBI Taxonomy" id="1324332"/>
    <lineage>
        <taxon>Bacteria</taxon>
        <taxon>Pseudomonadati</taxon>
        <taxon>Pseudomonadota</taxon>
        <taxon>Gammaproteobacteria</taxon>
        <taxon>Pseudomonadales</taxon>
        <taxon>Pseudomonadaceae</taxon>
        <taxon>Pseudomonas</taxon>
    </lineage>
</organism>
<dbReference type="PANTHER" id="PTHR46401:SF2">
    <property type="entry name" value="GLYCOSYLTRANSFERASE WBBK-RELATED"/>
    <property type="match status" value="1"/>
</dbReference>
<dbReference type="OrthoDB" id="9801609at2"/>
<dbReference type="PANTHER" id="PTHR46401">
    <property type="entry name" value="GLYCOSYLTRANSFERASE WBBK-RELATED"/>
    <property type="match status" value="1"/>
</dbReference>
<dbReference type="Pfam" id="PF13439">
    <property type="entry name" value="Glyco_transf_4"/>
    <property type="match status" value="1"/>
</dbReference>
<feature type="domain" description="Glycosyl transferase family 1" evidence="2">
    <location>
        <begin position="199"/>
        <end position="305"/>
    </location>
</feature>
<dbReference type="SUPFAM" id="SSF53756">
    <property type="entry name" value="UDP-Glycosyltransferase/glycogen phosphorylase"/>
    <property type="match status" value="1"/>
</dbReference>
<evidence type="ECO:0000259" key="3">
    <source>
        <dbReference type="Pfam" id="PF13439"/>
    </source>
</evidence>
<proteinExistence type="predicted"/>
<dbReference type="CDD" id="cd03809">
    <property type="entry name" value="GT4_MtfB-like"/>
    <property type="match status" value="1"/>
</dbReference>
<evidence type="ECO:0000259" key="2">
    <source>
        <dbReference type="Pfam" id="PF00534"/>
    </source>
</evidence>
<dbReference type="RefSeq" id="WP_038845025.1">
    <property type="nucleotide sequence ID" value="NZ_ASGY01000070.1"/>
</dbReference>
<dbReference type="GO" id="GO:0009103">
    <property type="term" value="P:lipopolysaccharide biosynthetic process"/>
    <property type="evidence" value="ECO:0007669"/>
    <property type="project" value="TreeGrafter"/>
</dbReference>
<feature type="domain" description="Glycosyltransferase subfamily 4-like N-terminal" evidence="3">
    <location>
        <begin position="17"/>
        <end position="183"/>
    </location>
</feature>
<sequence>MRVGLDYRTVGTSPQSGISRQVYALESALHGLPGIELERFTVAPLGDETRLQAHCPAWGCAKTAMHQPQNRLRFEAGFLPRALREQQIDLYISTFNMGLPLPPKPKGLRTVVLLHDLFQITLNNYHANRLKALIYKTCDRLSIAYAVHSADRVWTPSQYSADETARLFPKAAGKIRVLPNQVDGFADLAADLSARQLPEHFWLLVGTRELRKNVPFLVDAWQRARQQSPAVPELVLVGSLEHLPEAQRTLPGIRALSGVSDAELHALYRQASRLWQPSYAEGFGLPVIEALSVGTPVAVASGTSLDEITPPSAPRFSPTDGPALTQLMLSLGERTEEESPEQHRQWAQRFNHHAYRRRLAELIEELK</sequence>
<dbReference type="InterPro" id="IPR001296">
    <property type="entry name" value="Glyco_trans_1"/>
</dbReference>
<accession>A0A0A1Z1V8</accession>
<gene>
    <name evidence="4" type="ORF">K814_0109610</name>
</gene>
<protein>
    <submittedName>
        <fullName evidence="4">Glycosyl transferase family 1</fullName>
    </submittedName>
</protein>
<comment type="caution">
    <text evidence="4">The sequence shown here is derived from an EMBL/GenBank/DDBJ whole genome shotgun (WGS) entry which is preliminary data.</text>
</comment>
<evidence type="ECO:0000256" key="1">
    <source>
        <dbReference type="ARBA" id="ARBA00022679"/>
    </source>
</evidence>
<evidence type="ECO:0000313" key="5">
    <source>
        <dbReference type="Proteomes" id="UP000030060"/>
    </source>
</evidence>
<dbReference type="Gene3D" id="3.40.50.2000">
    <property type="entry name" value="Glycogen Phosphorylase B"/>
    <property type="match status" value="2"/>
</dbReference>
<dbReference type="Pfam" id="PF00534">
    <property type="entry name" value="Glycos_transf_1"/>
    <property type="match status" value="1"/>
</dbReference>
<dbReference type="EMBL" id="ASGY01000070">
    <property type="protein sequence ID" value="KGE68198.1"/>
    <property type="molecule type" value="Genomic_DNA"/>
</dbReference>
<keyword evidence="1 4" id="KW-0808">Transferase</keyword>
<evidence type="ECO:0000313" key="4">
    <source>
        <dbReference type="EMBL" id="KGE68198.1"/>
    </source>
</evidence>